<dbReference type="RefSeq" id="WP_064411132.1">
    <property type="nucleotide sequence ID" value="NZ_CABGKV010000003.1"/>
</dbReference>
<dbReference type="Proteomes" id="UP000220639">
    <property type="component" value="Unassembled WGS sequence"/>
</dbReference>
<gene>
    <name evidence="1" type="ORF">KOSB73_220380</name>
</gene>
<evidence type="ECO:0000313" key="2">
    <source>
        <dbReference type="Proteomes" id="UP000220639"/>
    </source>
</evidence>
<organism evidence="1 2">
    <name type="scientific">Klebsiella grimontii</name>
    <dbReference type="NCBI Taxonomy" id="2058152"/>
    <lineage>
        <taxon>Bacteria</taxon>
        <taxon>Pseudomonadati</taxon>
        <taxon>Pseudomonadota</taxon>
        <taxon>Gammaproteobacteria</taxon>
        <taxon>Enterobacterales</taxon>
        <taxon>Enterobacteriaceae</taxon>
        <taxon>Klebsiella/Raoultella group</taxon>
        <taxon>Klebsiella</taxon>
    </lineage>
</organism>
<sequence length="110" mass="12451">MDKPLNKREREYIKPAVIYDWEIHLWPGRKDGVWDGDKILPVKVGAMAESLIKRGYLERLGSVIRATEKTKALKCRAGNCLYGRLYDDNDVDSGKCPDCDGGMMFEGANQ</sequence>
<protein>
    <submittedName>
        <fullName evidence="1">Uncharacterized protein</fullName>
    </submittedName>
</protein>
<dbReference type="EMBL" id="FZTC01000015">
    <property type="protein sequence ID" value="SNU34261.1"/>
    <property type="molecule type" value="Genomic_DNA"/>
</dbReference>
<name>A0A285AZX8_9ENTR</name>
<accession>A0A285AZX8</accession>
<proteinExistence type="predicted"/>
<evidence type="ECO:0000313" key="1">
    <source>
        <dbReference type="EMBL" id="SNU34261.1"/>
    </source>
</evidence>
<dbReference type="AlphaFoldDB" id="A0A285AZX8"/>
<reference evidence="2" key="1">
    <citation type="submission" date="2017-08" db="EMBL/GenBank/DDBJ databases">
        <authorList>
            <person name="Brisse S."/>
        </authorList>
    </citation>
    <scope>NUCLEOTIDE SEQUENCE [LARGE SCALE GENOMIC DNA]</scope>
    <source>
        <strain evidence="2">06D021</strain>
    </source>
</reference>